<name>A0AA96RFH1_9BACL</name>
<dbReference type="EMBL" id="CP130318">
    <property type="protein sequence ID" value="WNQ11997.1"/>
    <property type="molecule type" value="Genomic_DNA"/>
</dbReference>
<dbReference type="PIRSF" id="PIRSF016719">
    <property type="entry name" value="UCP016719"/>
    <property type="match status" value="1"/>
</dbReference>
<dbReference type="Proteomes" id="UP001305702">
    <property type="component" value="Chromosome"/>
</dbReference>
<keyword evidence="4" id="KW-1185">Reference proteome</keyword>
<evidence type="ECO:0000259" key="1">
    <source>
        <dbReference type="Pfam" id="PF07075"/>
    </source>
</evidence>
<dbReference type="InterPro" id="IPR008302">
    <property type="entry name" value="NamZ"/>
</dbReference>
<dbReference type="AlphaFoldDB" id="A0AA96RFH1"/>
<feature type="domain" description="Peptidoglycan beta-N-acetylmuramidase NamZ C-terminal" evidence="2">
    <location>
        <begin position="231"/>
        <end position="389"/>
    </location>
</feature>
<dbReference type="InterPro" id="IPR048503">
    <property type="entry name" value="NamZ_C"/>
</dbReference>
<dbReference type="KEGG" id="paun:MJA45_02750"/>
<dbReference type="Pfam" id="PF20732">
    <property type="entry name" value="NamZ_C"/>
    <property type="match status" value="1"/>
</dbReference>
<dbReference type="GO" id="GO:0033922">
    <property type="term" value="F:peptidoglycan beta-N-acetylmuramidase activity"/>
    <property type="evidence" value="ECO:0007669"/>
    <property type="project" value="InterPro"/>
</dbReference>
<reference evidence="3 4" key="1">
    <citation type="submission" date="2022-02" db="EMBL/GenBank/DDBJ databases">
        <title>Paenibacillus sp. MBLB1776 Whole Genome Shotgun Sequencing.</title>
        <authorList>
            <person name="Hwang C.Y."/>
            <person name="Cho E.-S."/>
            <person name="Seo M.-J."/>
        </authorList>
    </citation>
    <scope>NUCLEOTIDE SEQUENCE [LARGE SCALE GENOMIC DNA]</scope>
    <source>
        <strain evidence="3 4">MBLB1776</strain>
    </source>
</reference>
<dbReference type="Gene3D" id="3.40.50.12170">
    <property type="entry name" value="Uncharacterised protein PF07075, DUF1343"/>
    <property type="match status" value="1"/>
</dbReference>
<protein>
    <submittedName>
        <fullName evidence="3">DUF1343 domain-containing protein</fullName>
    </submittedName>
</protein>
<dbReference type="PANTHER" id="PTHR42915">
    <property type="entry name" value="HYPOTHETICAL 460 KDA PROTEIN IN FEUA-SIGW INTERGENIC REGION [PRECURSOR]"/>
    <property type="match status" value="1"/>
</dbReference>
<evidence type="ECO:0000259" key="2">
    <source>
        <dbReference type="Pfam" id="PF20732"/>
    </source>
</evidence>
<evidence type="ECO:0000313" key="3">
    <source>
        <dbReference type="EMBL" id="WNQ11997.1"/>
    </source>
</evidence>
<accession>A0AA96RFH1</accession>
<dbReference type="InterPro" id="IPR048502">
    <property type="entry name" value="NamZ_N"/>
</dbReference>
<dbReference type="PANTHER" id="PTHR42915:SF1">
    <property type="entry name" value="PEPTIDOGLYCAN BETA-N-ACETYLMURAMIDASE NAMZ"/>
    <property type="match status" value="1"/>
</dbReference>
<dbReference type="Gene3D" id="3.90.1150.140">
    <property type="match status" value="1"/>
</dbReference>
<gene>
    <name evidence="3" type="ORF">MJA45_02750</name>
</gene>
<sequence length="390" mass="43336">MGSSVRIGADRLVEVQQQWPEGWRLGLLTNASSLNGAFESTIELCTRLTRVRLSALFACEHGLRGERQAGVLFEDEIDERLGIPVFSLYSPSGKKPQPHMLEAVDAVLFDIQDVGVRFYTYLSTLKMILESCAEAGKPVIVLDRPNPLGKGDGEGGLLESGFESFVGAARIPIRTGLTIGETARYFNSLLAEPCELQVVPMEGWSRSMSYADTGLPWTMPSPNMPTLDTVLTYAGVCLFEGTNLSEGRGTTRPFEIVGAPWLDGERAAQEFNRRGLPGVHAHLHSFTPSFSKHQGELCGGVRVFVTDASVFRPVRAGLHLLDVIQRQHPDRFEWLPPYREGGRPFIDLLTGSDLLRTTLAKEEGLERILDVWEEQEALWRELRAPHELYT</sequence>
<dbReference type="RefSeq" id="WP_315605774.1">
    <property type="nucleotide sequence ID" value="NZ_CP130318.1"/>
</dbReference>
<feature type="domain" description="Peptidoglycan beta-N-acetylmuramidase NamZ N-terminal" evidence="1">
    <location>
        <begin position="26"/>
        <end position="227"/>
    </location>
</feature>
<dbReference type="Pfam" id="PF07075">
    <property type="entry name" value="NamZ_N"/>
    <property type="match status" value="1"/>
</dbReference>
<organism evidence="3 4">
    <name type="scientific">Paenibacillus aurantius</name>
    <dbReference type="NCBI Taxonomy" id="2918900"/>
    <lineage>
        <taxon>Bacteria</taxon>
        <taxon>Bacillati</taxon>
        <taxon>Bacillota</taxon>
        <taxon>Bacilli</taxon>
        <taxon>Bacillales</taxon>
        <taxon>Paenibacillaceae</taxon>
        <taxon>Paenibacillus</taxon>
    </lineage>
</organism>
<proteinExistence type="predicted"/>
<evidence type="ECO:0000313" key="4">
    <source>
        <dbReference type="Proteomes" id="UP001305702"/>
    </source>
</evidence>